<evidence type="ECO:0000256" key="1">
    <source>
        <dbReference type="SAM" id="MobiDB-lite"/>
    </source>
</evidence>
<name>A0ABT3L0Q5_9CYAN</name>
<reference evidence="3 4" key="1">
    <citation type="submission" date="2021-08" db="EMBL/GenBank/DDBJ databases">
        <title>Draft genome sequence of Spirulina subsalsa with high tolerance to salinity and hype-accumulation of phycocyanin.</title>
        <authorList>
            <person name="Pei H."/>
            <person name="Jiang L."/>
        </authorList>
    </citation>
    <scope>NUCLEOTIDE SEQUENCE [LARGE SCALE GENOMIC DNA]</scope>
    <source>
        <strain evidence="3 4">FACHB-351</strain>
    </source>
</reference>
<proteinExistence type="predicted"/>
<sequence>MHTYITVVLLSLLSIVPAVKAGLTEISTVPEPLQISSAQPSAGSDTCTDYCSSDRGSGRVNRYKGYKELDATKERGSGRLEEKTPKEMA</sequence>
<accession>A0ABT3L0Q5</accession>
<comment type="caution">
    <text evidence="3">The sequence shown here is derived from an EMBL/GenBank/DDBJ whole genome shotgun (WGS) entry which is preliminary data.</text>
</comment>
<dbReference type="EMBL" id="JAIHOM010000001">
    <property type="protein sequence ID" value="MCW6034689.1"/>
    <property type="molecule type" value="Genomic_DNA"/>
</dbReference>
<keyword evidence="2" id="KW-0732">Signal</keyword>
<feature type="chain" id="PRO_5045839697" evidence="2">
    <location>
        <begin position="21"/>
        <end position="89"/>
    </location>
</feature>
<organism evidence="3 4">
    <name type="scientific">Spirulina subsalsa FACHB-351</name>
    <dbReference type="NCBI Taxonomy" id="234711"/>
    <lineage>
        <taxon>Bacteria</taxon>
        <taxon>Bacillati</taxon>
        <taxon>Cyanobacteriota</taxon>
        <taxon>Cyanophyceae</taxon>
        <taxon>Spirulinales</taxon>
        <taxon>Spirulinaceae</taxon>
        <taxon>Spirulina</taxon>
    </lineage>
</organism>
<dbReference type="Proteomes" id="UP001526426">
    <property type="component" value="Unassembled WGS sequence"/>
</dbReference>
<feature type="region of interest" description="Disordered" evidence="1">
    <location>
        <begin position="35"/>
        <end position="89"/>
    </location>
</feature>
<feature type="signal peptide" evidence="2">
    <location>
        <begin position="1"/>
        <end position="20"/>
    </location>
</feature>
<gene>
    <name evidence="3" type="ORF">K4A83_00150</name>
</gene>
<keyword evidence="4" id="KW-1185">Reference proteome</keyword>
<evidence type="ECO:0000313" key="3">
    <source>
        <dbReference type="EMBL" id="MCW6034689.1"/>
    </source>
</evidence>
<evidence type="ECO:0000256" key="2">
    <source>
        <dbReference type="SAM" id="SignalP"/>
    </source>
</evidence>
<feature type="compositionally biased region" description="Polar residues" evidence="1">
    <location>
        <begin position="35"/>
        <end position="55"/>
    </location>
</feature>
<dbReference type="RefSeq" id="WP_265262341.1">
    <property type="nucleotide sequence ID" value="NZ_JAIHOM010000001.1"/>
</dbReference>
<protein>
    <submittedName>
        <fullName evidence="3">Uncharacterized protein</fullName>
    </submittedName>
</protein>
<feature type="compositionally biased region" description="Basic and acidic residues" evidence="1">
    <location>
        <begin position="65"/>
        <end position="89"/>
    </location>
</feature>
<evidence type="ECO:0000313" key="4">
    <source>
        <dbReference type="Proteomes" id="UP001526426"/>
    </source>
</evidence>